<gene>
    <name evidence="3" type="ORF">HaLaN_19263</name>
</gene>
<comment type="caution">
    <text evidence="3">The sequence shown here is derived from an EMBL/GenBank/DDBJ whole genome shotgun (WGS) entry which is preliminary data.</text>
</comment>
<evidence type="ECO:0000256" key="1">
    <source>
        <dbReference type="ARBA" id="ARBA00006407"/>
    </source>
</evidence>
<comment type="similarity">
    <text evidence="1">Belongs to the CBP3 family.</text>
</comment>
<dbReference type="EMBL" id="BLLF01001923">
    <property type="protein sequence ID" value="GFH21883.1"/>
    <property type="molecule type" value="Genomic_DNA"/>
</dbReference>
<dbReference type="GO" id="GO:0034551">
    <property type="term" value="P:mitochondrial respiratory chain complex III assembly"/>
    <property type="evidence" value="ECO:0007669"/>
    <property type="project" value="TreeGrafter"/>
</dbReference>
<dbReference type="InterPro" id="IPR021150">
    <property type="entry name" value="Ubiq_cyt_c_chap"/>
</dbReference>
<sequence length="153" mass="17841">MDAGVFYSTYTLLSVHVWLVINRMSHRTDKEAQFFRQRFYNHFNTDVEKRIYAAGVQVGVNKWARKLENIFYSSSLSFDQVLRREGTETMEGVVLREFFGNDTANIVQARLLAKYLTHELYCMQLTDESAVMQGRVQFSREPFAAIRALRSPP</sequence>
<dbReference type="InterPro" id="IPR007129">
    <property type="entry name" value="Ubiqinol_cyt_c_chaperone_CPB3"/>
</dbReference>
<proteinExistence type="inferred from homology"/>
<dbReference type="GO" id="GO:0005739">
    <property type="term" value="C:mitochondrion"/>
    <property type="evidence" value="ECO:0007669"/>
    <property type="project" value="TreeGrafter"/>
</dbReference>
<dbReference type="PANTHER" id="PTHR12184">
    <property type="entry name" value="UBIQUINOL-CYTOCHROME C REDUCTASE COMPLEX ASSEMBLY FACTOR 1 FAMILY MEMBER"/>
    <property type="match status" value="1"/>
</dbReference>
<accession>A0A699ZH33</accession>
<dbReference type="Pfam" id="PF03981">
    <property type="entry name" value="Ubiq_cyt_C_chap"/>
    <property type="match status" value="1"/>
</dbReference>
<dbReference type="Proteomes" id="UP000485058">
    <property type="component" value="Unassembled WGS sequence"/>
</dbReference>
<organism evidence="3 4">
    <name type="scientific">Haematococcus lacustris</name>
    <name type="common">Green alga</name>
    <name type="synonym">Haematococcus pluvialis</name>
    <dbReference type="NCBI Taxonomy" id="44745"/>
    <lineage>
        <taxon>Eukaryota</taxon>
        <taxon>Viridiplantae</taxon>
        <taxon>Chlorophyta</taxon>
        <taxon>core chlorophytes</taxon>
        <taxon>Chlorophyceae</taxon>
        <taxon>CS clade</taxon>
        <taxon>Chlamydomonadales</taxon>
        <taxon>Haematococcaceae</taxon>
        <taxon>Haematococcus</taxon>
    </lineage>
</organism>
<evidence type="ECO:0000313" key="4">
    <source>
        <dbReference type="Proteomes" id="UP000485058"/>
    </source>
</evidence>
<evidence type="ECO:0000313" key="3">
    <source>
        <dbReference type="EMBL" id="GFH21883.1"/>
    </source>
</evidence>
<dbReference type="AlphaFoldDB" id="A0A699ZH33"/>
<feature type="domain" description="Ubiquinol-cytochrome c chaperone" evidence="2">
    <location>
        <begin position="8"/>
        <end position="138"/>
    </location>
</feature>
<reference evidence="3 4" key="1">
    <citation type="submission" date="2020-02" db="EMBL/GenBank/DDBJ databases">
        <title>Draft genome sequence of Haematococcus lacustris strain NIES-144.</title>
        <authorList>
            <person name="Morimoto D."/>
            <person name="Nakagawa S."/>
            <person name="Yoshida T."/>
            <person name="Sawayama S."/>
        </authorList>
    </citation>
    <scope>NUCLEOTIDE SEQUENCE [LARGE SCALE GENOMIC DNA]</scope>
    <source>
        <strain evidence="3 4">NIES-144</strain>
    </source>
</reference>
<name>A0A699ZH33_HAELA</name>
<keyword evidence="4" id="KW-1185">Reference proteome</keyword>
<evidence type="ECO:0000259" key="2">
    <source>
        <dbReference type="Pfam" id="PF03981"/>
    </source>
</evidence>
<dbReference type="PANTHER" id="PTHR12184:SF1">
    <property type="entry name" value="UBIQUINOL-CYTOCHROME-C REDUCTASE COMPLEX ASSEMBLY FACTOR 1"/>
    <property type="match status" value="1"/>
</dbReference>
<protein>
    <recommendedName>
        <fullName evidence="2">Ubiquinol-cytochrome c chaperone domain-containing protein</fullName>
    </recommendedName>
</protein>